<dbReference type="GeneID" id="17277275"/>
<dbReference type="InterPro" id="IPR050776">
    <property type="entry name" value="Ank_Repeat/CDKN_Inhibitor"/>
</dbReference>
<dbReference type="PaxDb" id="2903-EOD32002"/>
<dbReference type="PRINTS" id="PR01415">
    <property type="entry name" value="ANKYRIN"/>
</dbReference>
<evidence type="ECO:0000256" key="1">
    <source>
        <dbReference type="ARBA" id="ARBA00022737"/>
    </source>
</evidence>
<organism evidence="4 5">
    <name type="scientific">Emiliania huxleyi (strain CCMP1516)</name>
    <dbReference type="NCBI Taxonomy" id="280463"/>
    <lineage>
        <taxon>Eukaryota</taxon>
        <taxon>Haptista</taxon>
        <taxon>Haptophyta</taxon>
        <taxon>Prymnesiophyceae</taxon>
        <taxon>Isochrysidales</taxon>
        <taxon>Noelaerhabdaceae</taxon>
        <taxon>Emiliania</taxon>
    </lineage>
</organism>
<evidence type="ECO:0000313" key="4">
    <source>
        <dbReference type="EnsemblProtists" id="EOD32002"/>
    </source>
</evidence>
<evidence type="ECO:0008006" key="6">
    <source>
        <dbReference type="Google" id="ProtNLM"/>
    </source>
</evidence>
<dbReference type="KEGG" id="ehx:EMIHUDRAFT_449470"/>
<dbReference type="RefSeq" id="XP_005784431.1">
    <property type="nucleotide sequence ID" value="XM_005784374.1"/>
</dbReference>
<feature type="repeat" description="ANK" evidence="3">
    <location>
        <begin position="219"/>
        <end position="251"/>
    </location>
</feature>
<dbReference type="OMA" id="CADPLLW"/>
<dbReference type="PROSITE" id="PS50088">
    <property type="entry name" value="ANK_REPEAT"/>
    <property type="match status" value="4"/>
</dbReference>
<keyword evidence="2 3" id="KW-0040">ANK repeat</keyword>
<dbReference type="eggNOG" id="KOG4177">
    <property type="taxonomic scope" value="Eukaryota"/>
</dbReference>
<name>A0A0D3K8B7_EMIH1</name>
<dbReference type="SUPFAM" id="SSF48403">
    <property type="entry name" value="Ankyrin repeat"/>
    <property type="match status" value="1"/>
</dbReference>
<dbReference type="Pfam" id="PF12796">
    <property type="entry name" value="Ank_2"/>
    <property type="match status" value="1"/>
</dbReference>
<feature type="repeat" description="ANK" evidence="3">
    <location>
        <begin position="71"/>
        <end position="103"/>
    </location>
</feature>
<accession>A0A0D3K8B7</accession>
<dbReference type="Pfam" id="PF13637">
    <property type="entry name" value="Ank_4"/>
    <property type="match status" value="1"/>
</dbReference>
<dbReference type="AlphaFoldDB" id="A0A0D3K8B7"/>
<dbReference type="Gene3D" id="1.25.40.20">
    <property type="entry name" value="Ankyrin repeat-containing domain"/>
    <property type="match status" value="2"/>
</dbReference>
<dbReference type="PANTHER" id="PTHR24201">
    <property type="entry name" value="ANK_REP_REGION DOMAIN-CONTAINING PROTEIN"/>
    <property type="match status" value="1"/>
</dbReference>
<dbReference type="PROSITE" id="PS50297">
    <property type="entry name" value="ANK_REP_REGION"/>
    <property type="match status" value="3"/>
</dbReference>
<dbReference type="Proteomes" id="UP000013827">
    <property type="component" value="Unassembled WGS sequence"/>
</dbReference>
<dbReference type="Pfam" id="PF00023">
    <property type="entry name" value="Ank"/>
    <property type="match status" value="1"/>
</dbReference>
<dbReference type="STRING" id="2903.R1DAY5"/>
<feature type="repeat" description="ANK" evidence="3">
    <location>
        <begin position="38"/>
        <end position="70"/>
    </location>
</feature>
<keyword evidence="5" id="KW-1185">Reference proteome</keyword>
<protein>
    <recommendedName>
        <fullName evidence="6">Ankyrin repeat protein</fullName>
    </recommendedName>
</protein>
<reference evidence="4" key="2">
    <citation type="submission" date="2024-10" db="UniProtKB">
        <authorList>
            <consortium name="EnsemblProtists"/>
        </authorList>
    </citation>
    <scope>IDENTIFICATION</scope>
</reference>
<dbReference type="SMART" id="SM00248">
    <property type="entry name" value="ANK"/>
    <property type="match status" value="5"/>
</dbReference>
<proteinExistence type="predicted"/>
<evidence type="ECO:0000313" key="5">
    <source>
        <dbReference type="Proteomes" id="UP000013827"/>
    </source>
</evidence>
<reference evidence="5" key="1">
    <citation type="journal article" date="2013" name="Nature">
        <title>Pan genome of the phytoplankton Emiliania underpins its global distribution.</title>
        <authorList>
            <person name="Read B.A."/>
            <person name="Kegel J."/>
            <person name="Klute M.J."/>
            <person name="Kuo A."/>
            <person name="Lefebvre S.C."/>
            <person name="Maumus F."/>
            <person name="Mayer C."/>
            <person name="Miller J."/>
            <person name="Monier A."/>
            <person name="Salamov A."/>
            <person name="Young J."/>
            <person name="Aguilar M."/>
            <person name="Claverie J.M."/>
            <person name="Frickenhaus S."/>
            <person name="Gonzalez K."/>
            <person name="Herman E.K."/>
            <person name="Lin Y.C."/>
            <person name="Napier J."/>
            <person name="Ogata H."/>
            <person name="Sarno A.F."/>
            <person name="Shmutz J."/>
            <person name="Schroeder D."/>
            <person name="de Vargas C."/>
            <person name="Verret F."/>
            <person name="von Dassow P."/>
            <person name="Valentin K."/>
            <person name="Van de Peer Y."/>
            <person name="Wheeler G."/>
            <person name="Dacks J.B."/>
            <person name="Delwiche C.F."/>
            <person name="Dyhrman S.T."/>
            <person name="Glockner G."/>
            <person name="John U."/>
            <person name="Richards T."/>
            <person name="Worden A.Z."/>
            <person name="Zhang X."/>
            <person name="Grigoriev I.V."/>
            <person name="Allen A.E."/>
            <person name="Bidle K."/>
            <person name="Borodovsky M."/>
            <person name="Bowler C."/>
            <person name="Brownlee C."/>
            <person name="Cock J.M."/>
            <person name="Elias M."/>
            <person name="Gladyshev V.N."/>
            <person name="Groth M."/>
            <person name="Guda C."/>
            <person name="Hadaegh A."/>
            <person name="Iglesias-Rodriguez M.D."/>
            <person name="Jenkins J."/>
            <person name="Jones B.M."/>
            <person name="Lawson T."/>
            <person name="Leese F."/>
            <person name="Lindquist E."/>
            <person name="Lobanov A."/>
            <person name="Lomsadze A."/>
            <person name="Malik S.B."/>
            <person name="Marsh M.E."/>
            <person name="Mackinder L."/>
            <person name="Mock T."/>
            <person name="Mueller-Roeber B."/>
            <person name="Pagarete A."/>
            <person name="Parker M."/>
            <person name="Probert I."/>
            <person name="Quesneville H."/>
            <person name="Raines C."/>
            <person name="Rensing S.A."/>
            <person name="Riano-Pachon D.M."/>
            <person name="Richier S."/>
            <person name="Rokitta S."/>
            <person name="Shiraiwa Y."/>
            <person name="Soanes D.M."/>
            <person name="van der Giezen M."/>
            <person name="Wahlund T.M."/>
            <person name="Williams B."/>
            <person name="Wilson W."/>
            <person name="Wolfe G."/>
            <person name="Wurch L.L."/>
        </authorList>
    </citation>
    <scope>NUCLEOTIDE SEQUENCE</scope>
</reference>
<keyword evidence="1" id="KW-0677">Repeat</keyword>
<sequence>MTDVAAIGQKLLRASAQNDLEQLDSALRGASPDYANGIGQTGLHVASIHGHVEVVKRLLKAGALVSSTNRYGVTPLHYAADSGRIEVARLLIEAGANKRTRASNGKLPVDMIKEDADCAEELQALLGSGSNKLHRAIKGHNLALLRQLLEAGKEDLSAVDSRGRSPFHLAALAAVTSTEDREQFNSSMAALQALVLAAKARGGEDKVRRLCSEDYLDDDGFSPLHVVVHADLVDGAAMLLEAGADPNVQTYPESDSEYRSGQWGRTLADGTKEILSAQSDCSSLHIALGEIGMDNGCIHAAVNAGDVEALALLLRHGADPSAAGKGGWTPLTLAARSGKTSARGGAALAAPGGGRPFTAALGVVNKRAAILRLFGEEA</sequence>
<dbReference type="EnsemblProtists" id="EOD32002">
    <property type="protein sequence ID" value="EOD32002"/>
    <property type="gene ID" value="EMIHUDRAFT_449470"/>
</dbReference>
<dbReference type="InterPro" id="IPR036770">
    <property type="entry name" value="Ankyrin_rpt-contain_sf"/>
</dbReference>
<evidence type="ECO:0000256" key="2">
    <source>
        <dbReference type="ARBA" id="ARBA00023043"/>
    </source>
</evidence>
<evidence type="ECO:0000256" key="3">
    <source>
        <dbReference type="PROSITE-ProRule" id="PRU00023"/>
    </source>
</evidence>
<feature type="repeat" description="ANK" evidence="3">
    <location>
        <begin position="298"/>
        <end position="325"/>
    </location>
</feature>
<dbReference type="InterPro" id="IPR002110">
    <property type="entry name" value="Ankyrin_rpt"/>
</dbReference>
<dbReference type="HOGENOM" id="CLU_751149_0_0_1"/>